<dbReference type="SUPFAM" id="SSF109709">
    <property type="entry name" value="KorB DNA-binding domain-like"/>
    <property type="match status" value="1"/>
</dbReference>
<evidence type="ECO:0008006" key="4">
    <source>
        <dbReference type="Google" id="ProtNLM"/>
    </source>
</evidence>
<proteinExistence type="predicted"/>
<gene>
    <name evidence="2" type="ORF">SAMN04489708_13429</name>
</gene>
<evidence type="ECO:0000313" key="2">
    <source>
        <dbReference type="EMBL" id="SDP87121.1"/>
    </source>
</evidence>
<feature type="compositionally biased region" description="Low complexity" evidence="1">
    <location>
        <begin position="237"/>
        <end position="256"/>
    </location>
</feature>
<name>A0A1H0W9G3_9BURK</name>
<protein>
    <recommendedName>
        <fullName evidence="4">Plasmid replication/partition related protein</fullName>
    </recommendedName>
</protein>
<dbReference type="RefSeq" id="WP_092838760.1">
    <property type="nucleotide sequence ID" value="NZ_FNJL01000034.1"/>
</dbReference>
<dbReference type="AlphaFoldDB" id="A0A1H0W9G3"/>
<evidence type="ECO:0000313" key="3">
    <source>
        <dbReference type="Proteomes" id="UP000199317"/>
    </source>
</evidence>
<feature type="region of interest" description="Disordered" evidence="1">
    <location>
        <begin position="113"/>
        <end position="133"/>
    </location>
</feature>
<reference evidence="3" key="1">
    <citation type="submission" date="2016-10" db="EMBL/GenBank/DDBJ databases">
        <authorList>
            <person name="Varghese N."/>
            <person name="Submissions S."/>
        </authorList>
    </citation>
    <scope>NUCLEOTIDE SEQUENCE [LARGE SCALE GENOMIC DNA]</scope>
    <source>
        <strain evidence="3">DSM 17101</strain>
    </source>
</reference>
<dbReference type="Proteomes" id="UP000199317">
    <property type="component" value="Unassembled WGS sequence"/>
</dbReference>
<accession>A0A1H0W9G3</accession>
<feature type="compositionally biased region" description="Basic residues" evidence="1">
    <location>
        <begin position="219"/>
        <end position="232"/>
    </location>
</feature>
<sequence length="291" mass="31135">MPIIVNEELKAYIDPLTPEEHAALERSLLAEGCRDALVLWGDVLVDGHNRYGICQKHGLPFNTVQHPHFRSMEDVHLWMIDQHLGRRSVSDFQRGVLALRKREILAQRVAATAPQASEAAGPADGSAPWDGPADAAVAAPQDTVAAVPLKSREAIARAARLSSSQVVMIEKIQKQAAPELVAAVRSGAISINTAAAVATLPEEEQRAAAVAGKDELRHAAKRARDARRKPRAHIPQDGSAPGADAGEGEAAQASSPAHDDIEALRRRVAGLEAENEALRQEVARLRARAGT</sequence>
<feature type="region of interest" description="Disordered" evidence="1">
    <location>
        <begin position="211"/>
        <end position="266"/>
    </location>
</feature>
<organism evidence="2 3">
    <name type="scientific">Paracidovorax cattleyae</name>
    <dbReference type="NCBI Taxonomy" id="80868"/>
    <lineage>
        <taxon>Bacteria</taxon>
        <taxon>Pseudomonadati</taxon>
        <taxon>Pseudomonadota</taxon>
        <taxon>Betaproteobacteria</taxon>
        <taxon>Burkholderiales</taxon>
        <taxon>Comamonadaceae</taxon>
        <taxon>Paracidovorax</taxon>
    </lineage>
</organism>
<dbReference type="OrthoDB" id="5944985at2"/>
<keyword evidence="3" id="KW-1185">Reference proteome</keyword>
<dbReference type="EMBL" id="FNJL01000034">
    <property type="protein sequence ID" value="SDP87121.1"/>
    <property type="molecule type" value="Genomic_DNA"/>
</dbReference>
<evidence type="ECO:0000256" key="1">
    <source>
        <dbReference type="SAM" id="MobiDB-lite"/>
    </source>
</evidence>